<keyword evidence="2" id="KW-0863">Zinc-finger</keyword>
<keyword evidence="1" id="KW-0378">Hydrolase</keyword>
<gene>
    <name evidence="6" type="primary">POLX_1818</name>
    <name evidence="6" type="ORF">CK203_094529</name>
</gene>
<accession>A0A438D4F0</accession>
<dbReference type="Pfam" id="PF13976">
    <property type="entry name" value="gag_pre-integrs"/>
    <property type="match status" value="1"/>
</dbReference>
<dbReference type="GO" id="GO:0003676">
    <property type="term" value="F:nucleic acid binding"/>
    <property type="evidence" value="ECO:0007669"/>
    <property type="project" value="InterPro"/>
</dbReference>
<organism evidence="6 7">
    <name type="scientific">Vitis vinifera</name>
    <name type="common">Grape</name>
    <dbReference type="NCBI Taxonomy" id="29760"/>
    <lineage>
        <taxon>Eukaryota</taxon>
        <taxon>Viridiplantae</taxon>
        <taxon>Streptophyta</taxon>
        <taxon>Embryophyta</taxon>
        <taxon>Tracheophyta</taxon>
        <taxon>Spermatophyta</taxon>
        <taxon>Magnoliopsida</taxon>
        <taxon>eudicotyledons</taxon>
        <taxon>Gunneridae</taxon>
        <taxon>Pentapetalae</taxon>
        <taxon>rosids</taxon>
        <taxon>Vitales</taxon>
        <taxon>Vitaceae</taxon>
        <taxon>Viteae</taxon>
        <taxon>Vitis</taxon>
    </lineage>
</organism>
<feature type="region of interest" description="Disordered" evidence="3">
    <location>
        <begin position="138"/>
        <end position="188"/>
    </location>
</feature>
<protein>
    <submittedName>
        <fullName evidence="6">Retrovirus-related Pol polyprotein from transposon TNT 1-94</fullName>
    </submittedName>
</protein>
<dbReference type="Proteomes" id="UP000288805">
    <property type="component" value="Unassembled WGS sequence"/>
</dbReference>
<keyword evidence="2" id="KW-0479">Metal-binding</keyword>
<dbReference type="InterPro" id="IPR057670">
    <property type="entry name" value="SH3_retrovirus"/>
</dbReference>
<dbReference type="PANTHER" id="PTHR35046">
    <property type="entry name" value="ZINC KNUCKLE (CCHC-TYPE) FAMILY PROTEIN"/>
    <property type="match status" value="1"/>
</dbReference>
<dbReference type="Pfam" id="PF14223">
    <property type="entry name" value="Retrotran_gag_2"/>
    <property type="match status" value="1"/>
</dbReference>
<dbReference type="InterPro" id="IPR043502">
    <property type="entry name" value="DNA/RNA_pol_sf"/>
</dbReference>
<evidence type="ECO:0000256" key="3">
    <source>
        <dbReference type="SAM" id="MobiDB-lite"/>
    </source>
</evidence>
<dbReference type="GO" id="GO:0004190">
    <property type="term" value="F:aspartic-type endopeptidase activity"/>
    <property type="evidence" value="ECO:0007669"/>
    <property type="project" value="UniProtKB-KW"/>
</dbReference>
<dbReference type="SUPFAM" id="SSF56672">
    <property type="entry name" value="DNA/RNA polymerases"/>
    <property type="match status" value="2"/>
</dbReference>
<dbReference type="Pfam" id="PF22936">
    <property type="entry name" value="Pol_BBD"/>
    <property type="match status" value="1"/>
</dbReference>
<dbReference type="SUPFAM" id="SSF57756">
    <property type="entry name" value="Retrovirus zinc finger-like domains"/>
    <property type="match status" value="1"/>
</dbReference>
<dbReference type="Pfam" id="PF00665">
    <property type="entry name" value="rve"/>
    <property type="match status" value="1"/>
</dbReference>
<evidence type="ECO:0000259" key="5">
    <source>
        <dbReference type="PROSITE" id="PS50994"/>
    </source>
</evidence>
<dbReference type="Pfam" id="PF25597">
    <property type="entry name" value="SH3_retrovirus"/>
    <property type="match status" value="1"/>
</dbReference>
<sequence>MKIPSFQGKNDPEVYLEWEKKVEFIFECHNYSKEKKRPIETWEEMKATMRRRFVPSHYYRDLYQKLQSLTQGYRSVDDYHKEMEIAMIRANVEENREATMARFLNGLNRDIANVVELQHYVELEDMVHMAIKVERQLKRKETRSFQNPGSSASWRQNGRKDEGVVFKSKTEPPKRRDEAPNVNKGHIASQCPNKRTMIACVDGEVETESEEDDDQMPSLEDACDNNVEYPVEGESLVARRALSAQVKEDDMEQQRENIFHTRCHINNKEYEDVFPNDVPSGLPPIRGIEHQINFVPGATIPNRPAYRSNPEETKELQRQVEELLTKGHVRESLSPCAVPVLLVPKKDGTWRMCVDCKAINLPLVSFGQVCVDHFVGTNYSTWAFQFELFLKGKDLWGHIDGTDVEKPSTFEKSQDVGFSPSWAVLDARIMSWLLGSVEPHIVTHLRPHRSAQSMWAYLKKVYHQDNDARRFQLEHAIAMFQHGSLSIQDYYSAFLTLWHEYADLVTADVPIAALSTIQAIHATTRRDQFLMKLRPEYESVRSSLLNRSPVPSLDICFGELLREEQRLSTQAILEQSHGSSGTTTVAYATQGRGPPMHSKNLQCFCCKEYGHIAATCPKKFCSYCKKKGHIIKECRIRPQNRQAQAFQTSVIVPPVATHDSPSAACSVPAPPAPDYCTPEMVQRILISALSAMGFQGNNSTKLWYVDSGASNHMTNNPTALCHVRPYAGQSSIQTANGSSLPIAAIGDASSKFTDVFLAPQLSTNLISDQVTGKPIAKGPKVGRLFPLFLPIPDFSPRSSIKSFACNNVSDLSMVWHRRLGHPNTQILSHVLNSDLPGNKDRYSLSLECDSCKLGKSKTLPFPLHASRASHCFDLIHSDVWGPSPVSSHEKFKYYVTFIDDHSRFTWVYFLRSKSEVFCTFTEFLAYVDNQFSTSIKTLRTDSGGEYLSTEFQAFLASKGIIHQRSCPSTPQQNGVAECKNRHLLDVVRTLLLESSVPSMFWVEALKTATHLINRLPSQVLHMESPYFRLFAKQPSYDHLRIFGCVCFVHLPPHERHKLSAQSVRCAFLGYNMCQKGFVCYDPTLHRTRISRNVIFFENQHFFPVSSSTVSSSSTVVLPSFEQQFSDLHPVSSRFQPGIVYTRRSHPQSLSVAHPISDPTTLQMQSVAAPSVRRSSRVSVPPNRYGFPSSSSGNSISALTAALSKFDIPTCYSHAAKHDCWRQAMQEEIAALEANHTWDIEPCPPTIVPLGCKWVYSVKVRSDGSLDRYKARLVALGNNQEYGVNYEETFAPVAKMTTVRTILALAASSDWPLHQMDVKNAFLHGDLKECIYMKPPPGLFPSPTSHVCKLRRSLYGLKQAPRAWFEKFRTTLLQFSFRQSKYDTSLFLRKSDMGIVVLLVYVDDIVITGSDFALLGQLKTHLSESFHMKDLGPLTYFLGLEVHHSPSGISLNQHKYASDLVATAGLQGATSVDTPMELNVKLRKEEGDLLADPSLYRKLVGSLVYLTITRPDISFAVQQVSQFLQTPRHLHLAAVRRIIRYVQGTSTRGLFFPSGNSTRLAAYSDADWAGCADTRRSITGWCVFLGDALISWKSKKQDRVSKSSTESEYRAMSLACSEIIWLRGMLAELDFSETDPTPLHADNTSAIQITANPVYHERTKHIEVDCHSIREAFEARVITLPHISTDLQIADIFTKALPRHRHCLLSSKLMLVDQPASI</sequence>
<name>A0A438D4F0_VITVI</name>
<dbReference type="PROSITE" id="PS50158">
    <property type="entry name" value="ZF_CCHC"/>
    <property type="match status" value="1"/>
</dbReference>
<evidence type="ECO:0000256" key="1">
    <source>
        <dbReference type="ARBA" id="ARBA00022750"/>
    </source>
</evidence>
<dbReference type="GO" id="GO:0008270">
    <property type="term" value="F:zinc ion binding"/>
    <property type="evidence" value="ECO:0007669"/>
    <property type="project" value="UniProtKB-KW"/>
</dbReference>
<evidence type="ECO:0000313" key="7">
    <source>
        <dbReference type="Proteomes" id="UP000288805"/>
    </source>
</evidence>
<dbReference type="InterPro" id="IPR012337">
    <property type="entry name" value="RNaseH-like_sf"/>
</dbReference>
<dbReference type="CDD" id="cd09272">
    <property type="entry name" value="RNase_HI_RT_Ty1"/>
    <property type="match status" value="1"/>
</dbReference>
<dbReference type="InterPro" id="IPR005162">
    <property type="entry name" value="Retrotrans_gag_dom"/>
</dbReference>
<dbReference type="InterPro" id="IPR001878">
    <property type="entry name" value="Znf_CCHC"/>
</dbReference>
<dbReference type="SUPFAM" id="SSF53098">
    <property type="entry name" value="Ribonuclease H-like"/>
    <property type="match status" value="1"/>
</dbReference>
<feature type="compositionally biased region" description="Basic and acidic residues" evidence="3">
    <location>
        <begin position="158"/>
        <end position="179"/>
    </location>
</feature>
<keyword evidence="1" id="KW-0064">Aspartyl protease</keyword>
<dbReference type="InterPro" id="IPR036875">
    <property type="entry name" value="Znf_CCHC_sf"/>
</dbReference>
<evidence type="ECO:0000259" key="4">
    <source>
        <dbReference type="PROSITE" id="PS50158"/>
    </source>
</evidence>
<dbReference type="Pfam" id="PF07727">
    <property type="entry name" value="RVT_2"/>
    <property type="match status" value="1"/>
</dbReference>
<reference evidence="6 7" key="1">
    <citation type="journal article" date="2018" name="PLoS Genet.">
        <title>Population sequencing reveals clonal diversity and ancestral inbreeding in the grapevine cultivar Chardonnay.</title>
        <authorList>
            <person name="Roach M.J."/>
            <person name="Johnson D.L."/>
            <person name="Bohlmann J."/>
            <person name="van Vuuren H.J."/>
            <person name="Jones S.J."/>
            <person name="Pretorius I.S."/>
            <person name="Schmidt S.A."/>
            <person name="Borneman A.R."/>
        </authorList>
    </citation>
    <scope>NUCLEOTIDE SEQUENCE [LARGE SCALE GENOMIC DNA]</scope>
    <source>
        <strain evidence="7">cv. Chardonnay</strain>
        <tissue evidence="6">Leaf</tissue>
    </source>
</reference>
<evidence type="ECO:0000313" key="6">
    <source>
        <dbReference type="EMBL" id="RVW30311.1"/>
    </source>
</evidence>
<dbReference type="Gene3D" id="3.30.420.10">
    <property type="entry name" value="Ribonuclease H-like superfamily/Ribonuclease H"/>
    <property type="match status" value="1"/>
</dbReference>
<dbReference type="InterPro" id="IPR025724">
    <property type="entry name" value="GAG-pre-integrase_dom"/>
</dbReference>
<evidence type="ECO:0000256" key="2">
    <source>
        <dbReference type="PROSITE-ProRule" id="PRU00047"/>
    </source>
</evidence>
<dbReference type="SMART" id="SM00343">
    <property type="entry name" value="ZnF_C2HC"/>
    <property type="match status" value="3"/>
</dbReference>
<keyword evidence="2" id="KW-0862">Zinc</keyword>
<dbReference type="InterPro" id="IPR001584">
    <property type="entry name" value="Integrase_cat-core"/>
</dbReference>
<dbReference type="InterPro" id="IPR036397">
    <property type="entry name" value="RNaseH_sf"/>
</dbReference>
<dbReference type="InterPro" id="IPR013103">
    <property type="entry name" value="RVT_2"/>
</dbReference>
<feature type="domain" description="Integrase catalytic" evidence="5">
    <location>
        <begin position="856"/>
        <end position="1033"/>
    </location>
</feature>
<dbReference type="Gene3D" id="3.10.10.10">
    <property type="entry name" value="HIV Type 1 Reverse Transcriptase, subunit A, domain 1"/>
    <property type="match status" value="1"/>
</dbReference>
<dbReference type="GO" id="GO:0015074">
    <property type="term" value="P:DNA integration"/>
    <property type="evidence" value="ECO:0007669"/>
    <property type="project" value="InterPro"/>
</dbReference>
<dbReference type="InterPro" id="IPR054722">
    <property type="entry name" value="PolX-like_BBD"/>
</dbReference>
<feature type="domain" description="CCHC-type" evidence="4">
    <location>
        <begin position="603"/>
        <end position="618"/>
    </location>
</feature>
<dbReference type="PROSITE" id="PS50994">
    <property type="entry name" value="INTEGRASE"/>
    <property type="match status" value="1"/>
</dbReference>
<dbReference type="Gene3D" id="4.10.60.10">
    <property type="entry name" value="Zinc finger, CCHC-type"/>
    <property type="match status" value="2"/>
</dbReference>
<dbReference type="EMBL" id="QGNW01001803">
    <property type="protein sequence ID" value="RVW30311.1"/>
    <property type="molecule type" value="Genomic_DNA"/>
</dbReference>
<proteinExistence type="predicted"/>
<dbReference type="Pfam" id="PF03732">
    <property type="entry name" value="Retrotrans_gag"/>
    <property type="match status" value="1"/>
</dbReference>
<dbReference type="PANTHER" id="PTHR35046:SF9">
    <property type="entry name" value="RNA-DIRECTED DNA POLYMERASE"/>
    <property type="match status" value="1"/>
</dbReference>
<feature type="compositionally biased region" description="Polar residues" evidence="3">
    <location>
        <begin position="144"/>
        <end position="156"/>
    </location>
</feature>
<keyword evidence="1" id="KW-0645">Protease</keyword>
<comment type="caution">
    <text evidence="6">The sequence shown here is derived from an EMBL/GenBank/DDBJ whole genome shotgun (WGS) entry which is preliminary data.</text>
</comment>